<accession>A0AA46AGQ2</accession>
<dbReference type="RefSeq" id="WP_102991294.1">
    <property type="nucleotide sequence ID" value="NZ_FXTU01000007.1"/>
</dbReference>
<protein>
    <submittedName>
        <fullName evidence="3">Murein DD-endopeptidase MepM and murein hydrolase activator NlpD, contain LysM domain</fullName>
    </submittedName>
</protein>
<dbReference type="PANTHER" id="PTHR21666">
    <property type="entry name" value="PEPTIDASE-RELATED"/>
    <property type="match status" value="1"/>
</dbReference>
<feature type="domain" description="M23ase beta-sheet core" evidence="2">
    <location>
        <begin position="177"/>
        <end position="273"/>
    </location>
</feature>
<evidence type="ECO:0000313" key="3">
    <source>
        <dbReference type="EMBL" id="SMP30689.1"/>
    </source>
</evidence>
<dbReference type="GO" id="GO:0004222">
    <property type="term" value="F:metalloendopeptidase activity"/>
    <property type="evidence" value="ECO:0007669"/>
    <property type="project" value="TreeGrafter"/>
</dbReference>
<keyword evidence="1" id="KW-0732">Signal</keyword>
<proteinExistence type="predicted"/>
<name>A0AA46AGQ2_9BACL</name>
<sequence>MRIFSKMIYSVRRKKGASTTEFIVIMPLFFLLALVVWQLVVAGLAVLDAQAAIRDAVKVASTEGDEEKAKEQFETSFGSHQKKAIESFELEIDDQEVIAKAKIKIPIIFAEGMPDMTYNTSSKAPVLQKYVGAYSFGGGPGGSFITTGGILGPPTKTAVLTSRFGYRFHPIRHIRKLHGGIDLAGPVGTPIYAAGDGVVVRAGKSNGFGNLIIIDHGNGLQTWYGHMYPQHIYVRPGQQVKRGDHIAGIGSAGWSTGPHLHFEVHVNGQPVDPLRYISKG</sequence>
<keyword evidence="3" id="KW-0378">Hydrolase</keyword>
<dbReference type="PANTHER" id="PTHR21666:SF289">
    <property type="entry name" value="L-ALA--D-GLU ENDOPEPTIDASE"/>
    <property type="match status" value="1"/>
</dbReference>
<dbReference type="SUPFAM" id="SSF51261">
    <property type="entry name" value="Duplicated hybrid motif"/>
    <property type="match status" value="1"/>
</dbReference>
<dbReference type="Gene3D" id="2.70.70.10">
    <property type="entry name" value="Glucose Permease (Domain IIA)"/>
    <property type="match status" value="1"/>
</dbReference>
<dbReference type="EMBL" id="FXTU01000007">
    <property type="protein sequence ID" value="SMP30689.1"/>
    <property type="molecule type" value="Genomic_DNA"/>
</dbReference>
<evidence type="ECO:0000259" key="2">
    <source>
        <dbReference type="Pfam" id="PF01551"/>
    </source>
</evidence>
<comment type="caution">
    <text evidence="3">The sequence shown here is derived from an EMBL/GenBank/DDBJ whole genome shotgun (WGS) entry which is preliminary data.</text>
</comment>
<dbReference type="InterPro" id="IPR050570">
    <property type="entry name" value="Cell_wall_metabolism_enzyme"/>
</dbReference>
<dbReference type="AlphaFoldDB" id="A0AA46AGQ2"/>
<organism evidence="3 4">
    <name type="scientific">Laceyella tengchongensis</name>
    <dbReference type="NCBI Taxonomy" id="574699"/>
    <lineage>
        <taxon>Bacteria</taxon>
        <taxon>Bacillati</taxon>
        <taxon>Bacillota</taxon>
        <taxon>Bacilli</taxon>
        <taxon>Bacillales</taxon>
        <taxon>Thermoactinomycetaceae</taxon>
        <taxon>Laceyella</taxon>
    </lineage>
</organism>
<evidence type="ECO:0000256" key="1">
    <source>
        <dbReference type="ARBA" id="ARBA00022729"/>
    </source>
</evidence>
<evidence type="ECO:0000313" key="4">
    <source>
        <dbReference type="Proteomes" id="UP001157946"/>
    </source>
</evidence>
<dbReference type="CDD" id="cd12797">
    <property type="entry name" value="M23_peptidase"/>
    <property type="match status" value="1"/>
</dbReference>
<gene>
    <name evidence="3" type="ORF">SAMN06265361_10796</name>
</gene>
<dbReference type="Proteomes" id="UP001157946">
    <property type="component" value="Unassembled WGS sequence"/>
</dbReference>
<dbReference type="Pfam" id="PF01551">
    <property type="entry name" value="Peptidase_M23"/>
    <property type="match status" value="1"/>
</dbReference>
<reference evidence="3" key="1">
    <citation type="submission" date="2017-05" db="EMBL/GenBank/DDBJ databases">
        <authorList>
            <person name="Varghese N."/>
            <person name="Submissions S."/>
        </authorList>
    </citation>
    <scope>NUCLEOTIDE SEQUENCE</scope>
    <source>
        <strain evidence="3">DSM 45262</strain>
    </source>
</reference>
<dbReference type="InterPro" id="IPR016047">
    <property type="entry name" value="M23ase_b-sheet_dom"/>
</dbReference>
<dbReference type="InterPro" id="IPR011055">
    <property type="entry name" value="Dup_hybrid_motif"/>
</dbReference>
<keyword evidence="4" id="KW-1185">Reference proteome</keyword>